<sequence length="66" mass="7704">MCHPTKRTPYLFSHIHEDRGDSSNYYLSLPLLVHVCADCMQLNLVSNIYLTYSGEESGWRVRKILM</sequence>
<gene>
    <name evidence="1" type="ORF">QCA50_019502</name>
</gene>
<name>A0AAW0FB26_9APHY</name>
<keyword evidence="2" id="KW-1185">Reference proteome</keyword>
<evidence type="ECO:0000313" key="1">
    <source>
        <dbReference type="EMBL" id="KAK7677496.1"/>
    </source>
</evidence>
<evidence type="ECO:0000313" key="2">
    <source>
        <dbReference type="Proteomes" id="UP001385951"/>
    </source>
</evidence>
<proteinExistence type="predicted"/>
<reference evidence="1 2" key="1">
    <citation type="submission" date="2022-09" db="EMBL/GenBank/DDBJ databases">
        <authorList>
            <person name="Palmer J.M."/>
        </authorList>
    </citation>
    <scope>NUCLEOTIDE SEQUENCE [LARGE SCALE GENOMIC DNA]</scope>
    <source>
        <strain evidence="1 2">DSM 7382</strain>
    </source>
</reference>
<dbReference type="AlphaFoldDB" id="A0AAW0FB26"/>
<dbReference type="Proteomes" id="UP001385951">
    <property type="component" value="Unassembled WGS sequence"/>
</dbReference>
<protein>
    <submittedName>
        <fullName evidence="1">Uncharacterized protein</fullName>
    </submittedName>
</protein>
<accession>A0AAW0FB26</accession>
<dbReference type="EMBL" id="JASBNA010000087">
    <property type="protein sequence ID" value="KAK7677496.1"/>
    <property type="molecule type" value="Genomic_DNA"/>
</dbReference>
<comment type="caution">
    <text evidence="1">The sequence shown here is derived from an EMBL/GenBank/DDBJ whole genome shotgun (WGS) entry which is preliminary data.</text>
</comment>
<organism evidence="1 2">
    <name type="scientific">Cerrena zonata</name>
    <dbReference type="NCBI Taxonomy" id="2478898"/>
    <lineage>
        <taxon>Eukaryota</taxon>
        <taxon>Fungi</taxon>
        <taxon>Dikarya</taxon>
        <taxon>Basidiomycota</taxon>
        <taxon>Agaricomycotina</taxon>
        <taxon>Agaricomycetes</taxon>
        <taxon>Polyporales</taxon>
        <taxon>Cerrenaceae</taxon>
        <taxon>Cerrena</taxon>
    </lineage>
</organism>